<dbReference type="STRING" id="1686286.GCA_900092335_01401"/>
<dbReference type="GO" id="GO:0006310">
    <property type="term" value="P:DNA recombination"/>
    <property type="evidence" value="ECO:0007669"/>
    <property type="project" value="UniProtKB-KW"/>
</dbReference>
<organism evidence="5 6">
    <name type="scientific">Corynebacterium phoceense</name>
    <dbReference type="NCBI Taxonomy" id="1686286"/>
    <lineage>
        <taxon>Bacteria</taxon>
        <taxon>Bacillati</taxon>
        <taxon>Actinomycetota</taxon>
        <taxon>Actinomycetes</taxon>
        <taxon>Mycobacteriales</taxon>
        <taxon>Corynebacteriaceae</taxon>
        <taxon>Corynebacterium</taxon>
    </lineage>
</organism>
<evidence type="ECO:0000256" key="2">
    <source>
        <dbReference type="ARBA" id="ARBA00009840"/>
    </source>
</evidence>
<evidence type="ECO:0000256" key="1">
    <source>
        <dbReference type="ARBA" id="ARBA00003416"/>
    </source>
</evidence>
<reference evidence="5 6" key="1">
    <citation type="submission" date="2019-06" db="EMBL/GenBank/DDBJ databases">
        <title>Draft genome of C. phoceense Strain 272.</title>
        <authorList>
            <person name="Pacheco L.G.C."/>
            <person name="Barberis C.M."/>
            <person name="Almuzara M.N."/>
            <person name="Traglia G.M."/>
            <person name="Santos C.S."/>
            <person name="Rocha D.J.P.G."/>
            <person name="Aguiar E.R.G.R."/>
            <person name="Vay C.A."/>
        </authorList>
    </citation>
    <scope>NUCLEOTIDE SEQUENCE [LARGE SCALE GENOMIC DNA]</scope>
    <source>
        <strain evidence="5 6">272</strain>
    </source>
</reference>
<sequence>MSSILYLILGLVLGAVLGWLAHAYRVGQSPAPALPADATRELTAGVREGLADSLDRQVVPLEKAMDRLGLQLQELEAGRAAEFASLTSQVQAITRTSARLNDRTDKLVTALRSPNVRGRWGEIQLERVVELGGMVKHVDFDSQVTATLDGQRVRPDLVIRLAGGRQIVLDAKVPFSSYLDALEATDPEEHAAFLRRHAHLMRSHVAALSGREYIEAFQPTPEFVVLFVPADPFLDAALSVDPDLLEFAFERNIVIATPTTLFALLRTVALGWRQEDISDKAREVQRLGRELYSRLNTMGEHFNKVGRGLERAIDAFNATLGSVDSRVMVTARKLGEMDIPARTDRLPTELERVDTWPRYAQEPLPEEGGF</sequence>
<dbReference type="InterPro" id="IPR003798">
    <property type="entry name" value="DNA_recombination_RmuC"/>
</dbReference>
<comment type="similarity">
    <text evidence="2">Belongs to the RmuC family.</text>
</comment>
<accession>A0A540R517</accession>
<dbReference type="PANTHER" id="PTHR30563:SF0">
    <property type="entry name" value="DNA RECOMBINATION PROTEIN RMUC"/>
    <property type="match status" value="1"/>
</dbReference>
<keyword evidence="3" id="KW-0175">Coiled coil</keyword>
<dbReference type="Proteomes" id="UP000318080">
    <property type="component" value="Unassembled WGS sequence"/>
</dbReference>
<name>A0A540R517_9CORY</name>
<proteinExistence type="inferred from homology"/>
<dbReference type="GeneID" id="79852630"/>
<evidence type="ECO:0000313" key="5">
    <source>
        <dbReference type="EMBL" id="TQE42833.1"/>
    </source>
</evidence>
<dbReference type="Pfam" id="PF02646">
    <property type="entry name" value="RmuC"/>
    <property type="match status" value="1"/>
</dbReference>
<evidence type="ECO:0000313" key="6">
    <source>
        <dbReference type="Proteomes" id="UP000318080"/>
    </source>
</evidence>
<keyword evidence="6" id="KW-1185">Reference proteome</keyword>
<dbReference type="AlphaFoldDB" id="A0A540R517"/>
<dbReference type="PANTHER" id="PTHR30563">
    <property type="entry name" value="DNA RECOMBINATION PROTEIN RMUC"/>
    <property type="match status" value="1"/>
</dbReference>
<gene>
    <name evidence="5" type="ORF">EJK80_10600</name>
</gene>
<protein>
    <submittedName>
        <fullName evidence="5">DNA recombination protein RmuC</fullName>
    </submittedName>
</protein>
<evidence type="ECO:0000256" key="4">
    <source>
        <dbReference type="ARBA" id="ARBA00023172"/>
    </source>
</evidence>
<keyword evidence="4" id="KW-0233">DNA recombination</keyword>
<comment type="function">
    <text evidence="1">Involved in DNA recombination.</text>
</comment>
<comment type="caution">
    <text evidence="5">The sequence shown here is derived from an EMBL/GenBank/DDBJ whole genome shotgun (WGS) entry which is preliminary data.</text>
</comment>
<evidence type="ECO:0000256" key="3">
    <source>
        <dbReference type="ARBA" id="ARBA00023054"/>
    </source>
</evidence>
<dbReference type="EMBL" id="VHIR01000017">
    <property type="protein sequence ID" value="TQE42833.1"/>
    <property type="molecule type" value="Genomic_DNA"/>
</dbReference>
<dbReference type="RefSeq" id="WP_066488626.1">
    <property type="nucleotide sequence ID" value="NZ_DYVA01000031.1"/>
</dbReference>